<evidence type="ECO:0000256" key="4">
    <source>
        <dbReference type="ARBA" id="ARBA00022840"/>
    </source>
</evidence>
<feature type="binding site" evidence="5">
    <location>
        <begin position="29"/>
        <end position="36"/>
    </location>
    <ligand>
        <name>ATP</name>
        <dbReference type="ChEBI" id="CHEBI:30616"/>
    </ligand>
</feature>
<dbReference type="GO" id="GO:0016787">
    <property type="term" value="F:hydrolase activity"/>
    <property type="evidence" value="ECO:0007669"/>
    <property type="project" value="UniProtKB-UniRule"/>
</dbReference>
<evidence type="ECO:0000256" key="5">
    <source>
        <dbReference type="PROSITE-ProRule" id="PRU00560"/>
    </source>
</evidence>
<keyword evidence="8" id="KW-1185">Reference proteome</keyword>
<sequence>MVEGRLNLEPEVREIFQSIDNGRNFLLSGGAGSGKTYSLVNVIRQAIAENPTAKVACMTYTNAAVKEIEERVNHKNLNVSTIHDFLWDSIKHFQKELKEALIALANNEEVTRISIEEVNPVPENYYAVLPDGVQYKEFVRIREGIISHDELLIVANYLFEKYPKLSSIVKDKYKFIFIDEYQDTSKAVVETFLTHFKKSKRTNIIGFFGDAMQSIYEDGIGNLDDYKGDDAEKVNEIPKKQNRRNPQLVIDLANKLRTDGIIQEPSADPKAPNMVGGVIKQGTVLFLHSTDGYINKVEAFLEANYAWDFNNSKETKELNLTHNLIAGKAGFRNLMDIYDKDHILSFRDRIKKYIKDNNVAADFSENTFGEVIEALQQGKGGRELNAVRPTNTMQVFIDGNAELYNYAKSLKYSEFSKMYVDKDQLLDDKKQDKDDENKKGSKRDNLVKHLFKIQNNISLYQNKKYNEFLRATDYHFKITSIASKKALKENIESLVNVGDNTIEQVINDANEKRICLIDDKLIAFKENKEYLYNRVKDVKFSEFQKLYEYLEGQTPFSTQHKTKGTEFDNVLVILDNGGWNNYNFGNLFLGTGSASVLDRTQKIFYVCCTRAKENLAVFFHNPDADVIAKAKVWFGEDNVIDIS</sequence>
<dbReference type="PANTHER" id="PTHR11070:SF3">
    <property type="entry name" value="DNA 3'-5' HELICASE"/>
    <property type="match status" value="1"/>
</dbReference>
<evidence type="ECO:0000313" key="8">
    <source>
        <dbReference type="Proteomes" id="UP000295197"/>
    </source>
</evidence>
<comment type="caution">
    <text evidence="7">The sequence shown here is derived from an EMBL/GenBank/DDBJ whole genome shotgun (WGS) entry which is preliminary data.</text>
</comment>
<keyword evidence="4 5" id="KW-0067">ATP-binding</keyword>
<dbReference type="Proteomes" id="UP000295197">
    <property type="component" value="Unassembled WGS sequence"/>
</dbReference>
<keyword evidence="2 5" id="KW-0378">Hydrolase</keyword>
<dbReference type="PANTHER" id="PTHR11070">
    <property type="entry name" value="UVRD / RECB / PCRA DNA HELICASE FAMILY MEMBER"/>
    <property type="match status" value="1"/>
</dbReference>
<dbReference type="GO" id="GO:0003677">
    <property type="term" value="F:DNA binding"/>
    <property type="evidence" value="ECO:0007669"/>
    <property type="project" value="InterPro"/>
</dbReference>
<evidence type="ECO:0000256" key="3">
    <source>
        <dbReference type="ARBA" id="ARBA00022806"/>
    </source>
</evidence>
<dbReference type="GO" id="GO:0005829">
    <property type="term" value="C:cytosol"/>
    <property type="evidence" value="ECO:0007669"/>
    <property type="project" value="TreeGrafter"/>
</dbReference>
<keyword evidence="3 5" id="KW-0347">Helicase</keyword>
<dbReference type="Gene3D" id="3.40.50.300">
    <property type="entry name" value="P-loop containing nucleotide triphosphate hydrolases"/>
    <property type="match status" value="2"/>
</dbReference>
<protein>
    <submittedName>
        <fullName evidence="7">DNA helicase-2/ATP-dependent DNA helicase PcrA</fullName>
    </submittedName>
</protein>
<evidence type="ECO:0000259" key="6">
    <source>
        <dbReference type="PROSITE" id="PS51198"/>
    </source>
</evidence>
<dbReference type="GO" id="GO:0005524">
    <property type="term" value="F:ATP binding"/>
    <property type="evidence" value="ECO:0007669"/>
    <property type="project" value="UniProtKB-UniRule"/>
</dbReference>
<evidence type="ECO:0000256" key="1">
    <source>
        <dbReference type="ARBA" id="ARBA00022741"/>
    </source>
</evidence>
<dbReference type="EMBL" id="SMBZ01000005">
    <property type="protein sequence ID" value="TCV19219.1"/>
    <property type="molecule type" value="Genomic_DNA"/>
</dbReference>
<proteinExistence type="predicted"/>
<dbReference type="RefSeq" id="WP_132776737.1">
    <property type="nucleotide sequence ID" value="NZ_SMBZ01000005.1"/>
</dbReference>
<dbReference type="InterPro" id="IPR000212">
    <property type="entry name" value="DNA_helicase_UvrD/REP"/>
</dbReference>
<evidence type="ECO:0000256" key="2">
    <source>
        <dbReference type="ARBA" id="ARBA00022801"/>
    </source>
</evidence>
<feature type="domain" description="UvrD-like helicase ATP-binding" evidence="6">
    <location>
        <begin position="8"/>
        <end position="259"/>
    </location>
</feature>
<keyword evidence="1 5" id="KW-0547">Nucleotide-binding</keyword>
<reference evidence="7 8" key="1">
    <citation type="submission" date="2019-03" db="EMBL/GenBank/DDBJ databases">
        <title>Genomic Encyclopedia of Type Strains, Phase IV (KMG-IV): sequencing the most valuable type-strain genomes for metagenomic binning, comparative biology and taxonomic classification.</title>
        <authorList>
            <person name="Goeker M."/>
        </authorList>
    </citation>
    <scope>NUCLEOTIDE SEQUENCE [LARGE SCALE GENOMIC DNA]</scope>
    <source>
        <strain evidence="7 8">DSM 22362</strain>
    </source>
</reference>
<organism evidence="7 8">
    <name type="scientific">Sphingobacterium alimentarium</name>
    <dbReference type="NCBI Taxonomy" id="797292"/>
    <lineage>
        <taxon>Bacteria</taxon>
        <taxon>Pseudomonadati</taxon>
        <taxon>Bacteroidota</taxon>
        <taxon>Sphingobacteriia</taxon>
        <taxon>Sphingobacteriales</taxon>
        <taxon>Sphingobacteriaceae</taxon>
        <taxon>Sphingobacterium</taxon>
    </lineage>
</organism>
<dbReference type="SUPFAM" id="SSF52540">
    <property type="entry name" value="P-loop containing nucleoside triphosphate hydrolases"/>
    <property type="match status" value="1"/>
</dbReference>
<dbReference type="InterPro" id="IPR014016">
    <property type="entry name" value="UvrD-like_ATP-bd"/>
</dbReference>
<dbReference type="AlphaFoldDB" id="A0A4R3W0C2"/>
<dbReference type="InterPro" id="IPR027417">
    <property type="entry name" value="P-loop_NTPase"/>
</dbReference>
<name>A0A4R3W0C2_9SPHI</name>
<dbReference type="OrthoDB" id="1100019at2"/>
<dbReference type="GO" id="GO:0000725">
    <property type="term" value="P:recombinational repair"/>
    <property type="evidence" value="ECO:0007669"/>
    <property type="project" value="TreeGrafter"/>
</dbReference>
<dbReference type="GO" id="GO:0043138">
    <property type="term" value="F:3'-5' DNA helicase activity"/>
    <property type="evidence" value="ECO:0007669"/>
    <property type="project" value="TreeGrafter"/>
</dbReference>
<dbReference type="Pfam" id="PF13245">
    <property type="entry name" value="AAA_19"/>
    <property type="match status" value="1"/>
</dbReference>
<accession>A0A4R3W0C2</accession>
<gene>
    <name evidence="7" type="ORF">EDC17_100528</name>
</gene>
<evidence type="ECO:0000313" key="7">
    <source>
        <dbReference type="EMBL" id="TCV19219.1"/>
    </source>
</evidence>
<dbReference type="PROSITE" id="PS51198">
    <property type="entry name" value="UVRD_HELICASE_ATP_BIND"/>
    <property type="match status" value="1"/>
</dbReference>